<dbReference type="Gene3D" id="1.10.10.160">
    <property type="match status" value="1"/>
</dbReference>
<keyword evidence="3 11" id="KW-0378">Hydrolase</keyword>
<dbReference type="Pfam" id="PF21196">
    <property type="entry name" value="PcrA_UvrD_tudor"/>
    <property type="match status" value="1"/>
</dbReference>
<dbReference type="GO" id="GO:0016787">
    <property type="term" value="F:hydrolase activity"/>
    <property type="evidence" value="ECO:0007669"/>
    <property type="project" value="UniProtKB-KW"/>
</dbReference>
<dbReference type="InterPro" id="IPR014016">
    <property type="entry name" value="UvrD-like_ATP-bd"/>
</dbReference>
<dbReference type="PROSITE" id="PS51198">
    <property type="entry name" value="UVRD_HELICASE_ATP_BIND"/>
    <property type="match status" value="1"/>
</dbReference>
<accession>A0ABS2RKX7</accession>
<evidence type="ECO:0000259" key="13">
    <source>
        <dbReference type="PROSITE" id="PS51198"/>
    </source>
</evidence>
<dbReference type="PANTHER" id="PTHR11070">
    <property type="entry name" value="UVRD / RECB / PCRA DNA HELICASE FAMILY MEMBER"/>
    <property type="match status" value="1"/>
</dbReference>
<evidence type="ECO:0000256" key="1">
    <source>
        <dbReference type="ARBA" id="ARBA00009922"/>
    </source>
</evidence>
<feature type="region of interest" description="Disordered" evidence="12">
    <location>
        <begin position="1"/>
        <end position="28"/>
    </location>
</feature>
<feature type="compositionally biased region" description="Polar residues" evidence="12">
    <location>
        <begin position="761"/>
        <end position="777"/>
    </location>
</feature>
<evidence type="ECO:0000256" key="8">
    <source>
        <dbReference type="ARBA" id="ARBA00034617"/>
    </source>
</evidence>
<dbReference type="GO" id="GO:0003678">
    <property type="term" value="F:DNA helicase activity"/>
    <property type="evidence" value="ECO:0007669"/>
    <property type="project" value="UniProtKB-EC"/>
</dbReference>
<dbReference type="InterPro" id="IPR013986">
    <property type="entry name" value="DExx_box_DNA_helicase_dom_sf"/>
</dbReference>
<evidence type="ECO:0000256" key="10">
    <source>
        <dbReference type="ARBA" id="ARBA00048988"/>
    </source>
</evidence>
<dbReference type="EC" id="5.6.2.4" evidence="9"/>
<keyword evidence="5 11" id="KW-0067">ATP-binding</keyword>
<dbReference type="RefSeq" id="WP_204918554.1">
    <property type="nucleotide sequence ID" value="NZ_BAAAQP010000003.1"/>
</dbReference>
<dbReference type="InterPro" id="IPR000212">
    <property type="entry name" value="DNA_helicase_UvrD/REP"/>
</dbReference>
<proteinExistence type="inferred from homology"/>
<dbReference type="CDD" id="cd18807">
    <property type="entry name" value="SF1_C_UvrD"/>
    <property type="match status" value="1"/>
</dbReference>
<dbReference type="InterPro" id="IPR027417">
    <property type="entry name" value="P-loop_NTPase"/>
</dbReference>
<gene>
    <name evidence="15" type="ORF">JOE57_002577</name>
</gene>
<dbReference type="InterPro" id="IPR014017">
    <property type="entry name" value="DNA_helicase_UvrD-like_C"/>
</dbReference>
<dbReference type="PANTHER" id="PTHR11070:SF2">
    <property type="entry name" value="ATP-DEPENDENT DNA HELICASE SRS2"/>
    <property type="match status" value="1"/>
</dbReference>
<evidence type="ECO:0000256" key="2">
    <source>
        <dbReference type="ARBA" id="ARBA00022741"/>
    </source>
</evidence>
<feature type="compositionally biased region" description="Basic and acidic residues" evidence="12">
    <location>
        <begin position="16"/>
        <end position="27"/>
    </location>
</feature>
<keyword evidence="2 11" id="KW-0547">Nucleotide-binding</keyword>
<evidence type="ECO:0000256" key="7">
    <source>
        <dbReference type="ARBA" id="ARBA00023235"/>
    </source>
</evidence>
<dbReference type="Pfam" id="PF00580">
    <property type="entry name" value="UvrD-helicase"/>
    <property type="match status" value="1"/>
</dbReference>
<comment type="catalytic activity">
    <reaction evidence="10">
        <text>ATP + H2O = ADP + phosphate + H(+)</text>
        <dbReference type="Rhea" id="RHEA:13065"/>
        <dbReference type="ChEBI" id="CHEBI:15377"/>
        <dbReference type="ChEBI" id="CHEBI:15378"/>
        <dbReference type="ChEBI" id="CHEBI:30616"/>
        <dbReference type="ChEBI" id="CHEBI:43474"/>
        <dbReference type="ChEBI" id="CHEBI:456216"/>
        <dbReference type="EC" id="5.6.2.4"/>
    </reaction>
</comment>
<keyword evidence="16" id="KW-1185">Reference proteome</keyword>
<evidence type="ECO:0000256" key="9">
    <source>
        <dbReference type="ARBA" id="ARBA00034808"/>
    </source>
</evidence>
<evidence type="ECO:0000256" key="6">
    <source>
        <dbReference type="ARBA" id="ARBA00023125"/>
    </source>
</evidence>
<comment type="catalytic activity">
    <reaction evidence="8">
        <text>Couples ATP hydrolysis with the unwinding of duplex DNA by translocating in the 3'-5' direction.</text>
        <dbReference type="EC" id="5.6.2.4"/>
    </reaction>
</comment>
<dbReference type="Gene3D" id="3.40.50.300">
    <property type="entry name" value="P-loop containing nucleotide triphosphate hydrolases"/>
    <property type="match status" value="3"/>
</dbReference>
<dbReference type="Proteomes" id="UP000704762">
    <property type="component" value="Unassembled WGS sequence"/>
</dbReference>
<evidence type="ECO:0000256" key="11">
    <source>
        <dbReference type="PROSITE-ProRule" id="PRU00560"/>
    </source>
</evidence>
<dbReference type="PROSITE" id="PS51217">
    <property type="entry name" value="UVRD_HELICASE_CTER"/>
    <property type="match status" value="1"/>
</dbReference>
<protein>
    <recommendedName>
        <fullName evidence="9">DNA 3'-5' helicase</fullName>
        <ecNumber evidence="9">5.6.2.4</ecNumber>
    </recommendedName>
</protein>
<comment type="caution">
    <text evidence="15">The sequence shown here is derived from an EMBL/GenBank/DDBJ whole genome shotgun (WGS) entry which is preliminary data.</text>
</comment>
<evidence type="ECO:0000256" key="5">
    <source>
        <dbReference type="ARBA" id="ARBA00022840"/>
    </source>
</evidence>
<comment type="similarity">
    <text evidence="1">Belongs to the helicase family. UvrD subfamily.</text>
</comment>
<feature type="domain" description="UvrD-like helicase ATP-binding" evidence="13">
    <location>
        <begin position="36"/>
        <end position="326"/>
    </location>
</feature>
<keyword evidence="6" id="KW-0238">DNA-binding</keyword>
<evidence type="ECO:0000256" key="4">
    <source>
        <dbReference type="ARBA" id="ARBA00022806"/>
    </source>
</evidence>
<evidence type="ECO:0000313" key="15">
    <source>
        <dbReference type="EMBL" id="MBM7799656.1"/>
    </source>
</evidence>
<evidence type="ECO:0000256" key="12">
    <source>
        <dbReference type="SAM" id="MobiDB-lite"/>
    </source>
</evidence>
<keyword evidence="7" id="KW-0413">Isomerase</keyword>
<feature type="domain" description="UvrD-like helicase C-terminal" evidence="14">
    <location>
        <begin position="327"/>
        <end position="674"/>
    </location>
</feature>
<name>A0ABS2RKX7_9ACTN</name>
<evidence type="ECO:0000313" key="16">
    <source>
        <dbReference type="Proteomes" id="UP000704762"/>
    </source>
</evidence>
<dbReference type="EMBL" id="JAFBCF010000001">
    <property type="protein sequence ID" value="MBM7799656.1"/>
    <property type="molecule type" value="Genomic_DNA"/>
</dbReference>
<evidence type="ECO:0000259" key="14">
    <source>
        <dbReference type="PROSITE" id="PS51217"/>
    </source>
</evidence>
<reference evidence="15 16" key="1">
    <citation type="submission" date="2021-01" db="EMBL/GenBank/DDBJ databases">
        <title>Sequencing the genomes of 1000 actinobacteria strains.</title>
        <authorList>
            <person name="Klenk H.-P."/>
        </authorList>
    </citation>
    <scope>NUCLEOTIDE SEQUENCE [LARGE SCALE GENOMIC DNA]</scope>
    <source>
        <strain evidence="15 16">DSM 18662</strain>
    </source>
</reference>
<keyword evidence="4 11" id="KW-0347">Helicase</keyword>
<feature type="region of interest" description="Disordered" evidence="12">
    <location>
        <begin position="761"/>
        <end position="785"/>
    </location>
</feature>
<dbReference type="CDD" id="cd17932">
    <property type="entry name" value="DEXQc_UvrD"/>
    <property type="match status" value="1"/>
</dbReference>
<evidence type="ECO:0000256" key="3">
    <source>
        <dbReference type="ARBA" id="ARBA00022801"/>
    </source>
</evidence>
<sequence length="848" mass="92360">MTSLSDAEPLFPPPSDRPRPSRAEGRSARGTADLLDGLNGPQRQAVVHQGGPVLVVAGAGSGKTRVLTRRIAYLVRERKVHPGSILAITFTNKAAAEMRHRVIDLVGNRAKLMWVSTFHSACVRILRAEIGRFGLTRTFSIYDDTDSKRLMQLVCKDLDLDPKRFPVRQVMNWVSNLKNELVDHESASQHVSSTNEESYLEAYKAYQQRLTQANALDFDDLIMTTVHLLQAFPDVREQYRRRFRHVLVDEYQDTNHAQYALIRELCGEEGDGADGPVAAPAELMVVGDSDQSIYAFRGATIRNINDFESDFPGATTILLEQNYRSTQTILNAANGVIVQNQGRAPKRLWSDSGDGERIVGYVADSEHDEATFVAEEIDRLHDAGNGRYGDVAVFYRTNAQSRAFEEVFIRVGLPYKVVGGVRFYERREIRDAIAYLRAIANRSDDVSLRRILNVPKRGIGDRAETAIEALASRERISFAEALRRADEAPGLATRSAKQIAGFVDFLEAHEAMVGEGVPADQILTSVLTESGYLAELQDSSDPQDETRLENLVELVAVAREFVAGAAAAAGPVGAEGDTGVSAPTDLFGAGLIGTDLFSTGPAAAASPQRLPAAPELHLDEDPEFDLAAGAPEPDSSLGAFLERVSLVADSDQIPSADPDDAGAVTLMTLHTAKGLEFDTVFLTGFEDGVFPHQRALGDKAELEEERRLAYVGITRARQRLYLSRAVVRAAWGAPQHNPPSRFLDEIPSSLLDWRRTESAQTSWRSTSATSRMGQGSWSAGRGGAAFSSKPKIREIPNLTAGDRVLHSTFGLGSVVATSGAGDSAKADVDFGSAGIKRLSLRHAPLEKL</sequence>
<organism evidence="15 16">
    <name type="scientific">Microlunatus panaciterrae</name>
    <dbReference type="NCBI Taxonomy" id="400768"/>
    <lineage>
        <taxon>Bacteria</taxon>
        <taxon>Bacillati</taxon>
        <taxon>Actinomycetota</taxon>
        <taxon>Actinomycetes</taxon>
        <taxon>Propionibacteriales</taxon>
        <taxon>Propionibacteriaceae</taxon>
        <taxon>Microlunatus</taxon>
    </lineage>
</organism>
<dbReference type="Pfam" id="PF13361">
    <property type="entry name" value="UvrD_C"/>
    <property type="match status" value="2"/>
</dbReference>
<dbReference type="Gene3D" id="1.10.486.10">
    <property type="entry name" value="PCRA, domain 4"/>
    <property type="match status" value="2"/>
</dbReference>
<feature type="binding site" evidence="11">
    <location>
        <begin position="57"/>
        <end position="64"/>
    </location>
    <ligand>
        <name>ATP</name>
        <dbReference type="ChEBI" id="CHEBI:30616"/>
    </ligand>
</feature>
<dbReference type="SUPFAM" id="SSF52540">
    <property type="entry name" value="P-loop containing nucleoside triphosphate hydrolases"/>
    <property type="match status" value="1"/>
</dbReference>